<keyword evidence="6" id="KW-1185">Reference proteome</keyword>
<protein>
    <recommendedName>
        <fullName evidence="4">HECT domain-containing protein</fullName>
    </recommendedName>
</protein>
<feature type="domain" description="HECT" evidence="4">
    <location>
        <begin position="1"/>
        <end position="52"/>
    </location>
</feature>
<reference evidence="5" key="3">
    <citation type="submission" date="2025-09" db="UniProtKB">
        <authorList>
            <consortium name="Ensembl"/>
        </authorList>
    </citation>
    <scope>IDENTIFICATION</scope>
</reference>
<evidence type="ECO:0000313" key="6">
    <source>
        <dbReference type="Proteomes" id="UP000694402"/>
    </source>
</evidence>
<feature type="active site" description="Glycyl thioester intermediate" evidence="3">
    <location>
        <position position="20"/>
    </location>
</feature>
<reference evidence="6" key="1">
    <citation type="journal article" date="2018" name="PLoS ONE">
        <title>Chinook salmon (Oncorhynchus tshawytscha) genome and transcriptome.</title>
        <authorList>
            <person name="Christensen K.A."/>
            <person name="Leong J.S."/>
            <person name="Sakhrani D."/>
            <person name="Biagi C.A."/>
            <person name="Minkley D.R."/>
            <person name="Withler R.E."/>
            <person name="Rondeau E.B."/>
            <person name="Koop B.F."/>
            <person name="Devlin R.H."/>
        </authorList>
    </citation>
    <scope>NUCLEOTIDE SEQUENCE [LARGE SCALE GENOMIC DNA]</scope>
</reference>
<dbReference type="Ensembl" id="ENSOTST00005141678.1">
    <property type="protein sequence ID" value="ENSOTSP00005141824.1"/>
    <property type="gene ID" value="ENSOTSG00005074633.1"/>
</dbReference>
<evidence type="ECO:0000259" key="4">
    <source>
        <dbReference type="PROSITE" id="PS50237"/>
    </source>
</evidence>
<evidence type="ECO:0000256" key="2">
    <source>
        <dbReference type="ARBA" id="ARBA00022786"/>
    </source>
</evidence>
<accession>A0AAZ3RPF6</accession>
<dbReference type="InterPro" id="IPR035983">
    <property type="entry name" value="Hect_E3_ubiquitin_ligase"/>
</dbReference>
<dbReference type="InterPro" id="IPR000569">
    <property type="entry name" value="HECT_dom"/>
</dbReference>
<dbReference type="Proteomes" id="UP000694402">
    <property type="component" value="Unassembled WGS sequence"/>
</dbReference>
<reference evidence="5" key="2">
    <citation type="submission" date="2025-08" db="UniProtKB">
        <authorList>
            <consortium name="Ensembl"/>
        </authorList>
    </citation>
    <scope>IDENTIFICATION</scope>
</reference>
<keyword evidence="1" id="KW-0808">Transferase</keyword>
<dbReference type="AlphaFoldDB" id="A0AAZ3RPF6"/>
<keyword evidence="2 3" id="KW-0833">Ubl conjugation pathway</keyword>
<dbReference type="GO" id="GO:0004842">
    <property type="term" value="F:ubiquitin-protein transferase activity"/>
    <property type="evidence" value="ECO:0007669"/>
    <property type="project" value="InterPro"/>
</dbReference>
<evidence type="ECO:0000256" key="1">
    <source>
        <dbReference type="ARBA" id="ARBA00022679"/>
    </source>
</evidence>
<dbReference type="Pfam" id="PF00632">
    <property type="entry name" value="HECT"/>
    <property type="match status" value="1"/>
</dbReference>
<dbReference type="Gene3D" id="3.30.2410.10">
    <property type="entry name" value="Hect, E3 ligase catalytic domain"/>
    <property type="match status" value="1"/>
</dbReference>
<sequence>MTVAVLQNSTELHFPESHTCYFLLFLPIYPSKEMLLEKLLHAITHCDVFGDV</sequence>
<proteinExistence type="predicted"/>
<dbReference type="PROSITE" id="PS50237">
    <property type="entry name" value="HECT"/>
    <property type="match status" value="1"/>
</dbReference>
<dbReference type="GeneTree" id="ENSGT00990000206844"/>
<evidence type="ECO:0000313" key="5">
    <source>
        <dbReference type="Ensembl" id="ENSOTSP00005141824.1"/>
    </source>
</evidence>
<organism evidence="5 6">
    <name type="scientific">Oncorhynchus tshawytscha</name>
    <name type="common">Chinook salmon</name>
    <name type="synonym">Salmo tshawytscha</name>
    <dbReference type="NCBI Taxonomy" id="74940"/>
    <lineage>
        <taxon>Eukaryota</taxon>
        <taxon>Metazoa</taxon>
        <taxon>Chordata</taxon>
        <taxon>Craniata</taxon>
        <taxon>Vertebrata</taxon>
        <taxon>Euteleostomi</taxon>
        <taxon>Actinopterygii</taxon>
        <taxon>Neopterygii</taxon>
        <taxon>Teleostei</taxon>
        <taxon>Protacanthopterygii</taxon>
        <taxon>Salmoniformes</taxon>
        <taxon>Salmonidae</taxon>
        <taxon>Salmoninae</taxon>
        <taxon>Oncorhynchus</taxon>
    </lineage>
</organism>
<name>A0AAZ3RPF6_ONCTS</name>
<dbReference type="SUPFAM" id="SSF56204">
    <property type="entry name" value="Hect, E3 ligase catalytic domain"/>
    <property type="match status" value="1"/>
</dbReference>
<evidence type="ECO:0000256" key="3">
    <source>
        <dbReference type="PROSITE-ProRule" id="PRU00104"/>
    </source>
</evidence>